<dbReference type="Proteomes" id="UP000594638">
    <property type="component" value="Unassembled WGS sequence"/>
</dbReference>
<dbReference type="Gramene" id="OE9A081553T1">
    <property type="protein sequence ID" value="OE9A081553C1"/>
    <property type="gene ID" value="OE9A081553"/>
</dbReference>
<dbReference type="EMBL" id="CACTIH010007317">
    <property type="protein sequence ID" value="CAA3009417.1"/>
    <property type="molecule type" value="Genomic_DNA"/>
</dbReference>
<evidence type="ECO:0000313" key="2">
    <source>
        <dbReference type="Proteomes" id="UP000594638"/>
    </source>
</evidence>
<protein>
    <submittedName>
        <fullName evidence="1">Uncharacterized protein</fullName>
    </submittedName>
</protein>
<sequence length="111" mass="12673">MENISIDAAITTRCRLQVVHDVYEQLGTNHKSKLRESCFGSLLRLRDIRLASQVIHQLLSRKMKTNKNGEVWFKIGDKRAKFGLEEFVLVTGLNVGDENDVDKTLWTDVGL</sequence>
<dbReference type="PANTHER" id="PTHR48449">
    <property type="entry name" value="DUF1985 DOMAIN-CONTAINING PROTEIN"/>
    <property type="match status" value="1"/>
</dbReference>
<reference evidence="1 2" key="1">
    <citation type="submission" date="2019-12" db="EMBL/GenBank/DDBJ databases">
        <authorList>
            <person name="Alioto T."/>
            <person name="Alioto T."/>
            <person name="Gomez Garrido J."/>
        </authorList>
    </citation>
    <scope>NUCLEOTIDE SEQUENCE [LARGE SCALE GENOMIC DNA]</scope>
</reference>
<name>A0A8S0TZ85_OLEEU</name>
<dbReference type="PANTHER" id="PTHR48449:SF1">
    <property type="entry name" value="DUF1985 DOMAIN-CONTAINING PROTEIN"/>
    <property type="match status" value="1"/>
</dbReference>
<dbReference type="OrthoDB" id="1930729at2759"/>
<evidence type="ECO:0000313" key="1">
    <source>
        <dbReference type="EMBL" id="CAA3009417.1"/>
    </source>
</evidence>
<accession>A0A8S0TZ85</accession>
<gene>
    <name evidence="1" type="ORF">OLEA9_A081553</name>
</gene>
<comment type="caution">
    <text evidence="1">The sequence shown here is derived from an EMBL/GenBank/DDBJ whole genome shotgun (WGS) entry which is preliminary data.</text>
</comment>
<keyword evidence="2" id="KW-1185">Reference proteome</keyword>
<dbReference type="AlphaFoldDB" id="A0A8S0TZ85"/>
<organism evidence="1 2">
    <name type="scientific">Olea europaea subsp. europaea</name>
    <dbReference type="NCBI Taxonomy" id="158383"/>
    <lineage>
        <taxon>Eukaryota</taxon>
        <taxon>Viridiplantae</taxon>
        <taxon>Streptophyta</taxon>
        <taxon>Embryophyta</taxon>
        <taxon>Tracheophyta</taxon>
        <taxon>Spermatophyta</taxon>
        <taxon>Magnoliopsida</taxon>
        <taxon>eudicotyledons</taxon>
        <taxon>Gunneridae</taxon>
        <taxon>Pentapetalae</taxon>
        <taxon>asterids</taxon>
        <taxon>lamiids</taxon>
        <taxon>Lamiales</taxon>
        <taxon>Oleaceae</taxon>
        <taxon>Oleeae</taxon>
        <taxon>Olea</taxon>
    </lineage>
</organism>
<proteinExistence type="predicted"/>